<keyword evidence="7" id="KW-0998">Cell outer membrane</keyword>
<evidence type="ECO:0000256" key="3">
    <source>
        <dbReference type="ARBA" id="ARBA00022452"/>
    </source>
</evidence>
<feature type="domain" description="TonB-dependent receptor plug" evidence="8">
    <location>
        <begin position="147"/>
        <end position="222"/>
    </location>
</feature>
<dbReference type="GO" id="GO:0044718">
    <property type="term" value="P:siderophore transmembrane transport"/>
    <property type="evidence" value="ECO:0007669"/>
    <property type="project" value="TreeGrafter"/>
</dbReference>
<evidence type="ECO:0000256" key="2">
    <source>
        <dbReference type="ARBA" id="ARBA00022448"/>
    </source>
</evidence>
<evidence type="ECO:0000256" key="1">
    <source>
        <dbReference type="ARBA" id="ARBA00004571"/>
    </source>
</evidence>
<accession>A0A399SSW4</accession>
<keyword evidence="2" id="KW-0813">Transport</keyword>
<keyword evidence="4" id="KW-0812">Transmembrane</keyword>
<gene>
    <name evidence="10" type="ORF">D1614_18555</name>
</gene>
<dbReference type="InterPro" id="IPR039426">
    <property type="entry name" value="TonB-dep_rcpt-like"/>
</dbReference>
<dbReference type="Gene3D" id="2.170.130.10">
    <property type="entry name" value="TonB-dependent receptor, plug domain"/>
    <property type="match status" value="1"/>
</dbReference>
<evidence type="ECO:0000313" key="11">
    <source>
        <dbReference type="Proteomes" id="UP000265926"/>
    </source>
</evidence>
<dbReference type="OrthoDB" id="905020at2"/>
<dbReference type="Proteomes" id="UP000265926">
    <property type="component" value="Unassembled WGS sequence"/>
</dbReference>
<protein>
    <submittedName>
        <fullName evidence="10">TonB-dependent receptor</fullName>
    </submittedName>
</protein>
<evidence type="ECO:0000256" key="6">
    <source>
        <dbReference type="ARBA" id="ARBA00023136"/>
    </source>
</evidence>
<evidence type="ECO:0000313" key="10">
    <source>
        <dbReference type="EMBL" id="RIJ46418.1"/>
    </source>
</evidence>
<dbReference type="SUPFAM" id="SSF49464">
    <property type="entry name" value="Carboxypeptidase regulatory domain-like"/>
    <property type="match status" value="1"/>
</dbReference>
<dbReference type="SUPFAM" id="SSF56935">
    <property type="entry name" value="Porins"/>
    <property type="match status" value="1"/>
</dbReference>
<dbReference type="InterPro" id="IPR037066">
    <property type="entry name" value="Plug_dom_sf"/>
</dbReference>
<comment type="subcellular location">
    <subcellularLocation>
        <location evidence="1">Cell outer membrane</location>
        <topology evidence="1">Multi-pass membrane protein</topology>
    </subcellularLocation>
</comment>
<evidence type="ECO:0000256" key="4">
    <source>
        <dbReference type="ARBA" id="ARBA00022692"/>
    </source>
</evidence>
<proteinExistence type="predicted"/>
<dbReference type="Pfam" id="PF13715">
    <property type="entry name" value="CarbopepD_reg_2"/>
    <property type="match status" value="1"/>
</dbReference>
<organism evidence="10 11">
    <name type="scientific">Maribellus luteus</name>
    <dbReference type="NCBI Taxonomy" id="2305463"/>
    <lineage>
        <taxon>Bacteria</taxon>
        <taxon>Pseudomonadati</taxon>
        <taxon>Bacteroidota</taxon>
        <taxon>Bacteroidia</taxon>
        <taxon>Marinilabiliales</taxon>
        <taxon>Prolixibacteraceae</taxon>
        <taxon>Maribellus</taxon>
    </lineage>
</organism>
<dbReference type="InterPro" id="IPR041700">
    <property type="entry name" value="OMP_b-brl_3"/>
</dbReference>
<dbReference type="InterPro" id="IPR012910">
    <property type="entry name" value="Plug_dom"/>
</dbReference>
<dbReference type="AlphaFoldDB" id="A0A399SSW4"/>
<dbReference type="Gene3D" id="2.40.170.20">
    <property type="entry name" value="TonB-dependent receptor, beta-barrel domain"/>
    <property type="match status" value="1"/>
</dbReference>
<comment type="caution">
    <text evidence="10">The sequence shown here is derived from an EMBL/GenBank/DDBJ whole genome shotgun (WGS) entry which is preliminary data.</text>
</comment>
<feature type="domain" description="Outer membrane protein beta-barrel" evidence="9">
    <location>
        <begin position="386"/>
        <end position="794"/>
    </location>
</feature>
<dbReference type="GO" id="GO:0009279">
    <property type="term" value="C:cell outer membrane"/>
    <property type="evidence" value="ECO:0007669"/>
    <property type="project" value="UniProtKB-SubCell"/>
</dbReference>
<dbReference type="InterPro" id="IPR036942">
    <property type="entry name" value="Beta-barrel_TonB_sf"/>
</dbReference>
<name>A0A399SSW4_9BACT</name>
<dbReference type="InterPro" id="IPR008969">
    <property type="entry name" value="CarboxyPept-like_regulatory"/>
</dbReference>
<sequence>MRKTVLYIVKITLFLLIALYGSMSFAQTSKLWGKVIDKHTGNPISYANISLKLDQDSLRIVGAITNAEGVFTIRDVAYGNYRLKISFIGYDAAVVNPFVINQSQYDMGTTALSVSSKNLEEVTVNSEKRGISYQVDRKIINAKSFPGADKAIDLLENMPSLQLDVDGRLTYRGDGTFLVYINGRPELNGEEKLRQIPADQIQYIEIITNPTAKYDAEGTAGIIQVILKRSRLEGYAINTSARFSTLGSYEWIFSIDQKGKKGGWYIQGQLDDFVQRKFTTTSDQIITNGEQEYRTFSDLVKKERVNNSYLEFGLNYDLSDKDYIDFMLSADPVRRSSKYTDLGFYKESEYLSGELLGAESYDYESRFKMYYRYLRAVTTYEHAFTKDRSHLLTVYADYSTYLHPLKESKIDTKTFIDGFEKLGYLAKEYNEMIVETNVAYKNKFSDKSTLEIGAEINLDHIPKVTTQSGTFDERNRLRLFEDEKQAQKVRFEQNIFSGYATFESSFGKLDYKLGIRMEHTRRKSNYSYQAEDDSEIEIPAEKEFTDFFPSAHLVYNFSDDNQLSMNYSRRIGRADYYELIPLKRYETPYIYYTGNGNLMPSYSNAYELGYIRSWGDNFVSAEIFARTTDDLIQSYYRRGENNTVIWTKENVGKSLSAGTELMAGYDIFKWWNSNLSTSLYLYRLTVDLDNHQNEQEQMRGDVRFNNTFKIGKTFSVRYLFAYLSPFLNAQVKRDAYTYSDLALRKSFMKRKWEVEFSWANVFNSIRYSTITRGDGLYVESDFVRKPYFTFKLSYRFNNQN</sequence>
<evidence type="ECO:0000259" key="9">
    <source>
        <dbReference type="Pfam" id="PF14905"/>
    </source>
</evidence>
<dbReference type="PANTHER" id="PTHR30069:SF29">
    <property type="entry name" value="HEMOGLOBIN AND HEMOGLOBIN-HAPTOGLOBIN-BINDING PROTEIN 1-RELATED"/>
    <property type="match status" value="1"/>
</dbReference>
<evidence type="ECO:0000256" key="7">
    <source>
        <dbReference type="ARBA" id="ARBA00023237"/>
    </source>
</evidence>
<keyword evidence="11" id="KW-1185">Reference proteome</keyword>
<evidence type="ECO:0000259" key="8">
    <source>
        <dbReference type="Pfam" id="PF07715"/>
    </source>
</evidence>
<dbReference type="GO" id="GO:0015344">
    <property type="term" value="F:siderophore uptake transmembrane transporter activity"/>
    <property type="evidence" value="ECO:0007669"/>
    <property type="project" value="TreeGrafter"/>
</dbReference>
<evidence type="ECO:0000256" key="5">
    <source>
        <dbReference type="ARBA" id="ARBA00022729"/>
    </source>
</evidence>
<dbReference type="RefSeq" id="WP_119439484.1">
    <property type="nucleotide sequence ID" value="NZ_QWGR01000014.1"/>
</dbReference>
<keyword evidence="10" id="KW-0675">Receptor</keyword>
<reference evidence="10 11" key="1">
    <citation type="submission" date="2018-08" db="EMBL/GenBank/DDBJ databases">
        <title>Pallidiluteibacterium maritimus gen. nov., sp. nov., isolated from coastal sediment.</title>
        <authorList>
            <person name="Zhou L.Y."/>
        </authorList>
    </citation>
    <scope>NUCLEOTIDE SEQUENCE [LARGE SCALE GENOMIC DNA]</scope>
    <source>
        <strain evidence="10 11">XSD2</strain>
    </source>
</reference>
<keyword evidence="6" id="KW-0472">Membrane</keyword>
<dbReference type="Pfam" id="PF07715">
    <property type="entry name" value="Plug"/>
    <property type="match status" value="1"/>
</dbReference>
<dbReference type="EMBL" id="QWGR01000014">
    <property type="protein sequence ID" value="RIJ46418.1"/>
    <property type="molecule type" value="Genomic_DNA"/>
</dbReference>
<keyword evidence="5" id="KW-0732">Signal</keyword>
<dbReference type="Gene3D" id="2.60.40.1120">
    <property type="entry name" value="Carboxypeptidase-like, regulatory domain"/>
    <property type="match status" value="1"/>
</dbReference>
<dbReference type="Pfam" id="PF14905">
    <property type="entry name" value="OMP_b-brl_3"/>
    <property type="match status" value="1"/>
</dbReference>
<keyword evidence="3" id="KW-1134">Transmembrane beta strand</keyword>
<dbReference type="PANTHER" id="PTHR30069">
    <property type="entry name" value="TONB-DEPENDENT OUTER MEMBRANE RECEPTOR"/>
    <property type="match status" value="1"/>
</dbReference>